<dbReference type="AlphaFoldDB" id="A0A643CXP4"/>
<evidence type="ECO:0000313" key="3">
    <source>
        <dbReference type="EMBL" id="KAB0483729.1"/>
    </source>
</evidence>
<comment type="caution">
    <text evidence="3">The sequence shown here is derived from an EMBL/GenBank/DDBJ whole genome shotgun (WGS) entry which is preliminary data.</text>
</comment>
<proteinExistence type="inferred from homology"/>
<dbReference type="PANTHER" id="PTHR10884:SF14">
    <property type="entry name" value="NADH DEHYDROGENASE [UBIQUINONE] IRON-SULFUR PROTEIN 3, MITOCHONDRIAL"/>
    <property type="match status" value="1"/>
</dbReference>
<dbReference type="InterPro" id="IPR037232">
    <property type="entry name" value="NADH_quin_OxRdtase_su_C/D-like"/>
</dbReference>
<dbReference type="PANTHER" id="PTHR10884">
    <property type="entry name" value="NADH DEHYDROGENASE UBIQUINONE IRON-SULFUR PROTEIN 3"/>
    <property type="match status" value="1"/>
</dbReference>
<dbReference type="EMBL" id="VZPU01000067">
    <property type="protein sequence ID" value="KAB0483729.1"/>
    <property type="molecule type" value="Genomic_DNA"/>
</dbReference>
<dbReference type="Pfam" id="PF00329">
    <property type="entry name" value="Complex1_30kDa"/>
    <property type="match status" value="1"/>
</dbReference>
<reference evidence="3" key="1">
    <citation type="submission" date="2019-09" db="EMBL/GenBank/DDBJ databases">
        <title>Draft genome sequences of 48 bacterial type strains from the CCUG.</title>
        <authorList>
            <person name="Tunovic T."/>
            <person name="Pineiro-Iglesias B."/>
            <person name="Unosson C."/>
            <person name="Inganas E."/>
            <person name="Ohlen M."/>
            <person name="Cardew S."/>
            <person name="Jensie-Markopoulos S."/>
            <person name="Salva-Serra F."/>
            <person name="Jaen-Luchoro D."/>
            <person name="Karlsson R."/>
            <person name="Svensson-Stadler L."/>
            <person name="Chun J."/>
            <person name="Moore E."/>
        </authorList>
    </citation>
    <scope>NUCLEOTIDE SEQUENCE</scope>
    <source>
        <strain evidence="3">CCUG 49675</strain>
    </source>
</reference>
<protein>
    <submittedName>
        <fullName evidence="3">NADH-quinone oxidoreductase subunit C</fullName>
    </submittedName>
</protein>
<gene>
    <name evidence="3" type="ORF">F7R09_30135</name>
</gene>
<accession>A0A643CXP4</accession>
<dbReference type="InterPro" id="IPR001268">
    <property type="entry name" value="NADH_UbQ_OxRdtase_30kDa_su"/>
</dbReference>
<organism evidence="3">
    <name type="scientific">Pseudomonas vancouverensis</name>
    <dbReference type="NCBI Taxonomy" id="95300"/>
    <lineage>
        <taxon>Bacteria</taxon>
        <taxon>Pseudomonadati</taxon>
        <taxon>Pseudomonadota</taxon>
        <taxon>Gammaproteobacteria</taxon>
        <taxon>Pseudomonadales</taxon>
        <taxon>Pseudomonadaceae</taxon>
        <taxon>Pseudomonas</taxon>
    </lineage>
</organism>
<dbReference type="SUPFAM" id="SSF143243">
    <property type="entry name" value="Nqo5-like"/>
    <property type="match status" value="1"/>
</dbReference>
<comment type="similarity">
    <text evidence="1">Belongs to the complex I 30 kDa subunit family.</text>
</comment>
<dbReference type="GO" id="GO:0008137">
    <property type="term" value="F:NADH dehydrogenase (ubiquinone) activity"/>
    <property type="evidence" value="ECO:0007669"/>
    <property type="project" value="InterPro"/>
</dbReference>
<evidence type="ECO:0000256" key="1">
    <source>
        <dbReference type="ARBA" id="ARBA00007569"/>
    </source>
</evidence>
<feature type="domain" description="NADH:ubiquinone oxidoreductase 30kDa subunit" evidence="2">
    <location>
        <begin position="1"/>
        <end position="35"/>
    </location>
</feature>
<feature type="non-terminal residue" evidence="3">
    <location>
        <position position="1"/>
    </location>
</feature>
<sequence>MFGIFIINHPNLKRILMPDDWFGHPLLKTYPLKGDEFARWYEIDKIFGKEYREVVGEEQRDSGFADDKDTLNFARLYHEVPKGGQKKEISFKQEYQEDEGVAFVKKVKRDEAKILEKRR</sequence>
<name>A0A643CXP4_PSEVA</name>
<evidence type="ECO:0000259" key="2">
    <source>
        <dbReference type="Pfam" id="PF00329"/>
    </source>
</evidence>